<organism evidence="1 2">
    <name type="scientific">Prosthecomicrobium pneumaticum</name>
    <dbReference type="NCBI Taxonomy" id="81895"/>
    <lineage>
        <taxon>Bacteria</taxon>
        <taxon>Pseudomonadati</taxon>
        <taxon>Pseudomonadota</taxon>
        <taxon>Alphaproteobacteria</taxon>
        <taxon>Hyphomicrobiales</taxon>
        <taxon>Kaistiaceae</taxon>
        <taxon>Prosthecomicrobium</taxon>
    </lineage>
</organism>
<protein>
    <submittedName>
        <fullName evidence="1">Uncharacterized protein</fullName>
    </submittedName>
</protein>
<evidence type="ECO:0000313" key="2">
    <source>
        <dbReference type="Proteomes" id="UP000523821"/>
    </source>
</evidence>
<dbReference type="RefSeq" id="WP_281380257.1">
    <property type="nucleotide sequence ID" value="NZ_JACHOO010000023.1"/>
</dbReference>
<keyword evidence="2" id="KW-1185">Reference proteome</keyword>
<dbReference type="EMBL" id="JACHOO010000023">
    <property type="protein sequence ID" value="MBB5755308.1"/>
    <property type="molecule type" value="Genomic_DNA"/>
</dbReference>
<reference evidence="1 2" key="1">
    <citation type="submission" date="2020-08" db="EMBL/GenBank/DDBJ databases">
        <title>Genomic Encyclopedia of Type Strains, Phase IV (KMG-IV): sequencing the most valuable type-strain genomes for metagenomic binning, comparative biology and taxonomic classification.</title>
        <authorList>
            <person name="Goeker M."/>
        </authorList>
    </citation>
    <scope>NUCLEOTIDE SEQUENCE [LARGE SCALE GENOMIC DNA]</scope>
    <source>
        <strain evidence="1 2">DSM 16268</strain>
    </source>
</reference>
<name>A0A7W9FR53_9HYPH</name>
<gene>
    <name evidence="1" type="ORF">GGQ63_004416</name>
</gene>
<comment type="caution">
    <text evidence="1">The sequence shown here is derived from an EMBL/GenBank/DDBJ whole genome shotgun (WGS) entry which is preliminary data.</text>
</comment>
<proteinExistence type="predicted"/>
<sequence length="42" mass="4831">MPRDAFTVRASIRAMLRSVSRRLFATARSNWLKRASSETVSF</sequence>
<evidence type="ECO:0000313" key="1">
    <source>
        <dbReference type="EMBL" id="MBB5755308.1"/>
    </source>
</evidence>
<dbReference type="Proteomes" id="UP000523821">
    <property type="component" value="Unassembled WGS sequence"/>
</dbReference>
<dbReference type="AlphaFoldDB" id="A0A7W9FR53"/>
<accession>A0A7W9FR53</accession>